<dbReference type="PANTHER" id="PTHR39336:SF1">
    <property type="entry name" value="PYRIDOXAMINE PHOSPHATE OXIDASE FAMILY PROTEIN (AFU_ORTHOLOGUE AFUA_6G11440)"/>
    <property type="match status" value="1"/>
</dbReference>
<accession>A0A1X6NHW9</accession>
<dbReference type="Gene3D" id="2.30.110.10">
    <property type="entry name" value="Electron Transport, Fmn-binding Protein, Chain A"/>
    <property type="match status" value="1"/>
</dbReference>
<proteinExistence type="predicted"/>
<evidence type="ECO:0000313" key="1">
    <source>
        <dbReference type="EMBL" id="OSX68132.1"/>
    </source>
</evidence>
<dbReference type="Proteomes" id="UP000194127">
    <property type="component" value="Unassembled WGS sequence"/>
</dbReference>
<name>A0A1X6NHW9_9APHY</name>
<sequence length="267" mass="29042">MGKFYDAIPPNLVKWIDAQQMFWVASAPLRGDGHVNVSPKGLRGTFHVEHANRVWYEDFTGSGSETMAHLREPGNGRITIMLCAFDGAPRIMRLWGRGTVYEFGTPEYEALLPLETRRPGSRSAVVVDVHKVGTSCGFAVPLYTFKAHRPMLLDFGAKLEENELKAAAGTEEKAGGVGLKAYWVKENLQSLDGLPAMRAAHLSEVMPRHIPANGEWGKGARDGGVDADGSEVASVRKNTNEEMVRLVLAFSMGIAVAAVYVKVSGMA</sequence>
<dbReference type="AlphaFoldDB" id="A0A1X6NHW9"/>
<keyword evidence="2" id="KW-1185">Reference proteome</keyword>
<dbReference type="STRING" id="670580.A0A1X6NHW9"/>
<dbReference type="PANTHER" id="PTHR39336">
    <property type="entry name" value="PYRIDOXAMINE PHOSPHATE OXIDASE FAMILY PROTEIN (AFU_ORTHOLOGUE AFUA_6G11440)"/>
    <property type="match status" value="1"/>
</dbReference>
<dbReference type="GeneID" id="36328806"/>
<evidence type="ECO:0000313" key="2">
    <source>
        <dbReference type="Proteomes" id="UP000194127"/>
    </source>
</evidence>
<gene>
    <name evidence="1" type="ORF">POSPLADRAFT_1129625</name>
</gene>
<dbReference type="EMBL" id="KZ110591">
    <property type="protein sequence ID" value="OSX68132.1"/>
    <property type="molecule type" value="Genomic_DNA"/>
</dbReference>
<organism evidence="1 2">
    <name type="scientific">Postia placenta MAD-698-R-SB12</name>
    <dbReference type="NCBI Taxonomy" id="670580"/>
    <lineage>
        <taxon>Eukaryota</taxon>
        <taxon>Fungi</taxon>
        <taxon>Dikarya</taxon>
        <taxon>Basidiomycota</taxon>
        <taxon>Agaricomycotina</taxon>
        <taxon>Agaricomycetes</taxon>
        <taxon>Polyporales</taxon>
        <taxon>Adustoporiaceae</taxon>
        <taxon>Rhodonia</taxon>
    </lineage>
</organism>
<dbReference type="OrthoDB" id="539398at2759"/>
<protein>
    <submittedName>
        <fullName evidence="1">Uncharacterized protein</fullName>
    </submittedName>
</protein>
<reference evidence="1 2" key="1">
    <citation type="submission" date="2017-04" db="EMBL/GenBank/DDBJ databases">
        <title>Genome Sequence of the Model Brown-Rot Fungus Postia placenta SB12.</title>
        <authorList>
            <consortium name="DOE Joint Genome Institute"/>
            <person name="Gaskell J."/>
            <person name="Kersten P."/>
            <person name="Larrondo L.F."/>
            <person name="Canessa P."/>
            <person name="Martinez D."/>
            <person name="Hibbett D."/>
            <person name="Schmoll M."/>
            <person name="Kubicek C.P."/>
            <person name="Martinez A.T."/>
            <person name="Yadav J."/>
            <person name="Master E."/>
            <person name="Magnuson J.K."/>
            <person name="James T."/>
            <person name="Yaver D."/>
            <person name="Berka R."/>
            <person name="Labutti K."/>
            <person name="Lipzen A."/>
            <person name="Aerts A."/>
            <person name="Barry K."/>
            <person name="Henrissat B."/>
            <person name="Blanchette R."/>
            <person name="Grigoriev I."/>
            <person name="Cullen D."/>
        </authorList>
    </citation>
    <scope>NUCLEOTIDE SEQUENCE [LARGE SCALE GENOMIC DNA]</scope>
    <source>
        <strain evidence="1 2">MAD-698-R-SB12</strain>
    </source>
</reference>
<dbReference type="RefSeq" id="XP_024344926.1">
    <property type="nucleotide sequence ID" value="XM_024483857.1"/>
</dbReference>
<dbReference type="SUPFAM" id="SSF50475">
    <property type="entry name" value="FMN-binding split barrel"/>
    <property type="match status" value="1"/>
</dbReference>
<dbReference type="InterPro" id="IPR012349">
    <property type="entry name" value="Split_barrel_FMN-bd"/>
</dbReference>